<keyword evidence="2" id="KW-0808">Transferase</keyword>
<evidence type="ECO:0000313" key="5">
    <source>
        <dbReference type="EMBL" id="KAG6764875.1"/>
    </source>
</evidence>
<gene>
    <name evidence="5" type="ORF">POTOM_032364</name>
</gene>
<proteinExistence type="predicted"/>
<comment type="catalytic activity">
    <reaction evidence="3">
        <text>RX + glutathione = an S-substituted glutathione + a halide anion + H(+)</text>
        <dbReference type="Rhea" id="RHEA:16437"/>
        <dbReference type="ChEBI" id="CHEBI:15378"/>
        <dbReference type="ChEBI" id="CHEBI:16042"/>
        <dbReference type="ChEBI" id="CHEBI:17792"/>
        <dbReference type="ChEBI" id="CHEBI:57925"/>
        <dbReference type="ChEBI" id="CHEBI:90779"/>
        <dbReference type="EC" id="2.5.1.18"/>
    </reaction>
</comment>
<dbReference type="EMBL" id="JAAWWB010000016">
    <property type="protein sequence ID" value="KAG6764875.1"/>
    <property type="molecule type" value="Genomic_DNA"/>
</dbReference>
<dbReference type="GO" id="GO:0006749">
    <property type="term" value="P:glutathione metabolic process"/>
    <property type="evidence" value="ECO:0007669"/>
    <property type="project" value="TreeGrafter"/>
</dbReference>
<dbReference type="PANTHER" id="PTHR43900:SF3">
    <property type="entry name" value="GLUTATHIONE S-TRANSFERASE RHO"/>
    <property type="match status" value="1"/>
</dbReference>
<dbReference type="Proteomes" id="UP000886885">
    <property type="component" value="Chromosome 8D"/>
</dbReference>
<dbReference type="AlphaFoldDB" id="A0A8X7ZKA0"/>
<dbReference type="GO" id="GO:0043295">
    <property type="term" value="F:glutathione binding"/>
    <property type="evidence" value="ECO:0007669"/>
    <property type="project" value="TreeGrafter"/>
</dbReference>
<comment type="caution">
    <text evidence="5">The sequence shown here is derived from an EMBL/GenBank/DDBJ whole genome shotgun (WGS) entry which is preliminary data.</text>
</comment>
<evidence type="ECO:0000313" key="6">
    <source>
        <dbReference type="Proteomes" id="UP000886885"/>
    </source>
</evidence>
<sequence length="82" mass="9202">MDGSGGSPISAIIGQIIVNPAFRLVPDEKVIGTELEKLGKVLDVHEERLSKCRYLAGDYYTMADMNHIPYLFNFMKTPMQLL</sequence>
<accession>A0A8X7ZKA0</accession>
<name>A0A8X7ZKA0_POPTO</name>
<dbReference type="GO" id="GO:0005737">
    <property type="term" value="C:cytoplasm"/>
    <property type="evidence" value="ECO:0007669"/>
    <property type="project" value="TreeGrafter"/>
</dbReference>
<evidence type="ECO:0000256" key="3">
    <source>
        <dbReference type="ARBA" id="ARBA00047960"/>
    </source>
</evidence>
<dbReference type="PANTHER" id="PTHR43900">
    <property type="entry name" value="GLUTATHIONE S-TRANSFERASE RHO"/>
    <property type="match status" value="1"/>
</dbReference>
<evidence type="ECO:0000259" key="4">
    <source>
        <dbReference type="PROSITE" id="PS50405"/>
    </source>
</evidence>
<dbReference type="InterPro" id="IPR010987">
    <property type="entry name" value="Glutathione-S-Trfase_C-like"/>
</dbReference>
<evidence type="ECO:0000256" key="2">
    <source>
        <dbReference type="ARBA" id="ARBA00022679"/>
    </source>
</evidence>
<dbReference type="OrthoDB" id="962032at2759"/>
<evidence type="ECO:0000256" key="1">
    <source>
        <dbReference type="ARBA" id="ARBA00012452"/>
    </source>
</evidence>
<protein>
    <recommendedName>
        <fullName evidence="1">glutathione transferase</fullName>
        <ecNumber evidence="1">2.5.1.18</ecNumber>
    </recommendedName>
</protein>
<reference evidence="5" key="1">
    <citation type="journal article" date="2020" name="bioRxiv">
        <title>Hybrid origin of Populus tomentosa Carr. identified through genome sequencing and phylogenomic analysis.</title>
        <authorList>
            <person name="An X."/>
            <person name="Gao K."/>
            <person name="Chen Z."/>
            <person name="Li J."/>
            <person name="Yang X."/>
            <person name="Yang X."/>
            <person name="Zhou J."/>
            <person name="Guo T."/>
            <person name="Zhao T."/>
            <person name="Huang S."/>
            <person name="Miao D."/>
            <person name="Khan W.U."/>
            <person name="Rao P."/>
            <person name="Ye M."/>
            <person name="Lei B."/>
            <person name="Liao W."/>
            <person name="Wang J."/>
            <person name="Ji L."/>
            <person name="Li Y."/>
            <person name="Guo B."/>
            <person name="Mustafa N.S."/>
            <person name="Li S."/>
            <person name="Yun Q."/>
            <person name="Keller S.R."/>
            <person name="Mao J."/>
            <person name="Zhang R."/>
            <person name="Strauss S.H."/>
        </authorList>
    </citation>
    <scope>NUCLEOTIDE SEQUENCE</scope>
    <source>
        <strain evidence="5">GM15</strain>
        <tissue evidence="5">Leaf</tissue>
    </source>
</reference>
<dbReference type="InterPro" id="IPR004046">
    <property type="entry name" value="GST_C"/>
</dbReference>
<dbReference type="GO" id="GO:0004364">
    <property type="term" value="F:glutathione transferase activity"/>
    <property type="evidence" value="ECO:0007669"/>
    <property type="project" value="UniProtKB-EC"/>
</dbReference>
<keyword evidence="6" id="KW-1185">Reference proteome</keyword>
<feature type="domain" description="GST C-terminal" evidence="4">
    <location>
        <begin position="1"/>
        <end position="82"/>
    </location>
</feature>
<dbReference type="PROSITE" id="PS50405">
    <property type="entry name" value="GST_CTER"/>
    <property type="match status" value="1"/>
</dbReference>
<dbReference type="Pfam" id="PF00043">
    <property type="entry name" value="GST_C"/>
    <property type="match status" value="1"/>
</dbReference>
<dbReference type="EC" id="2.5.1.18" evidence="1"/>
<organism evidence="5 6">
    <name type="scientific">Populus tomentosa</name>
    <name type="common">Chinese white poplar</name>
    <dbReference type="NCBI Taxonomy" id="118781"/>
    <lineage>
        <taxon>Eukaryota</taxon>
        <taxon>Viridiplantae</taxon>
        <taxon>Streptophyta</taxon>
        <taxon>Embryophyta</taxon>
        <taxon>Tracheophyta</taxon>
        <taxon>Spermatophyta</taxon>
        <taxon>Magnoliopsida</taxon>
        <taxon>eudicotyledons</taxon>
        <taxon>Gunneridae</taxon>
        <taxon>Pentapetalae</taxon>
        <taxon>rosids</taxon>
        <taxon>fabids</taxon>
        <taxon>Malpighiales</taxon>
        <taxon>Salicaceae</taxon>
        <taxon>Saliceae</taxon>
        <taxon>Populus</taxon>
    </lineage>
</organism>